<evidence type="ECO:0000313" key="4">
    <source>
        <dbReference type="WBParaSite" id="EN70_1915"/>
    </source>
</evidence>
<dbReference type="Gene3D" id="1.20.1070.10">
    <property type="entry name" value="Rhodopsin 7-helix transmembrane proteins"/>
    <property type="match status" value="1"/>
</dbReference>
<feature type="transmembrane region" description="Helical" evidence="2">
    <location>
        <begin position="460"/>
        <end position="478"/>
    </location>
</feature>
<dbReference type="WBParaSite" id="EN70_1915">
    <property type="protein sequence ID" value="EN70_1915"/>
    <property type="gene ID" value="EN70_1915"/>
</dbReference>
<keyword evidence="3" id="KW-1185">Reference proteome</keyword>
<evidence type="ECO:0000256" key="2">
    <source>
        <dbReference type="SAM" id="Phobius"/>
    </source>
</evidence>
<sequence>MSFVLVEVKGTMGQGSANCAQRYGYPYTEKMCLFLCILFFVVLNKPPQCYAIKGNSGRTGRAVGHSEQYIKQIFYNHANCIHSDWACNEECRLEYVNRTTGLCISPSPTETCFGIPIRYNYTFETANVIATLSKYEVLCKFPRCWSVLGPLLCAVAYRPCSNRAYFEVSMDKPGKIELWQVFRKDMCQQAVEKCDFLLENGLWPSFVNCSDTIKAKNGRRIFSDGSCTMPYDKEPSKMELKQCLWPLVGGISHSKPMARPLIDDCYLPCRSPLISSKWLYDGFRTLIFSFSLFIVVGGLVCTLYLFIFSLLFTSDLCVYSLTHALLCASVHWFIWLLSYADRVAERAMCFDMLRRDAKVLRGLLDWCSIQFWLLHTAILSGFFWLLIALAIQIGRPKFSSDQTIKWNKHNHLNLRCFFLICYLAAGSLATIALWTDAIETDGITGVCYFGFHTVRSAANLYGPVLATFIVFLLAFLYFRKYDKDNTTIETSNGSKKRDQIALVVDHADDHMGLFGRDDAKKNAYSQMASFWRSLFCITTSLSFVSVVILLHYSFFSGTISEQKVILDSVRCSLNKTIMEGQTGWLHGMMRDLKSDTFSRLTSIGNSFLSAPGCELPLSVDDQLLPIFLVYFFFPSLPFVTVIIYVLAGFCGYGMIGIEKVRNKFNPFVLAKCSEFTPTTEKQQPDDALITDTFNSCAKMDRSQEVSYKNCENIKHSENNDEESLDTFPTELKIRRLDVLQRSRERRRRQMENGYFFLKPMDSAQMKKTDVTSYYFTLNSEDLTAHAILCRLQVPLQTTSVLSAYQSGLIEGHWRERCVNYEKQIKALSANLRVADHEIRRLAGLEISESMISSRKRKFPFAAGPVGMNYSSAAVAANRIPLISTKIRLQNSLSDTRSLVVDSANHASNLRTENVVPSEICASSRDVHMQHKFHIDKENETMMCQASSLKPRTFFGTSVMQVPSDETADAGQLSESYHGSDSFNSDDEDSEEERLYNEKASVNFQNYLLDMDDIFWSFSLFIHLY</sequence>
<keyword evidence="2" id="KW-0472">Membrane</keyword>
<feature type="transmembrane region" description="Helical" evidence="2">
    <location>
        <begin position="286"/>
        <end position="311"/>
    </location>
</feature>
<reference evidence="3" key="1">
    <citation type="submission" date="2012-04" db="EMBL/GenBank/DDBJ databases">
        <title>The Genome Sequence of Loa loa.</title>
        <authorList>
            <consortium name="The Broad Institute Genome Sequencing Platform"/>
            <consortium name="Broad Institute Genome Sequencing Center for Infectious Disease"/>
            <person name="Nutman T.B."/>
            <person name="Fink D.L."/>
            <person name="Russ C."/>
            <person name="Young S."/>
            <person name="Zeng Q."/>
            <person name="Gargeya S."/>
            <person name="Alvarado L."/>
            <person name="Berlin A."/>
            <person name="Chapman S.B."/>
            <person name="Chen Z."/>
            <person name="Freedman E."/>
            <person name="Gellesch M."/>
            <person name="Goldberg J."/>
            <person name="Griggs A."/>
            <person name="Gujja S."/>
            <person name="Heilman E.R."/>
            <person name="Heiman D."/>
            <person name="Howarth C."/>
            <person name="Mehta T."/>
            <person name="Neiman D."/>
            <person name="Pearson M."/>
            <person name="Roberts A."/>
            <person name="Saif S."/>
            <person name="Shea T."/>
            <person name="Shenoy N."/>
            <person name="Sisk P."/>
            <person name="Stolte C."/>
            <person name="Sykes S."/>
            <person name="White J."/>
            <person name="Yandava C."/>
            <person name="Haas B."/>
            <person name="Henn M.R."/>
            <person name="Nusbaum C."/>
            <person name="Birren B."/>
        </authorList>
    </citation>
    <scope>NUCLEOTIDE SEQUENCE [LARGE SCALE GENOMIC DNA]</scope>
</reference>
<name>A0A1I7VFA1_LOALO</name>
<evidence type="ECO:0000256" key="1">
    <source>
        <dbReference type="SAM" id="MobiDB-lite"/>
    </source>
</evidence>
<keyword evidence="2" id="KW-1133">Transmembrane helix</keyword>
<feature type="transmembrane region" description="Helical" evidence="2">
    <location>
        <begin position="369"/>
        <end position="391"/>
    </location>
</feature>
<protein>
    <submittedName>
        <fullName evidence="4">G_PROTEIN_RECEP_F2_4 domain-containing protein</fullName>
    </submittedName>
</protein>
<feature type="transmembrane region" description="Helical" evidence="2">
    <location>
        <begin position="412"/>
        <end position="434"/>
    </location>
</feature>
<evidence type="ECO:0000313" key="3">
    <source>
        <dbReference type="Proteomes" id="UP000095285"/>
    </source>
</evidence>
<dbReference type="Proteomes" id="UP000095285">
    <property type="component" value="Unassembled WGS sequence"/>
</dbReference>
<dbReference type="InterPro" id="IPR036790">
    <property type="entry name" value="Frizzled_dom_sf"/>
</dbReference>
<dbReference type="Gene3D" id="1.10.2000.10">
    <property type="entry name" value="Frizzled cysteine-rich domain"/>
    <property type="match status" value="1"/>
</dbReference>
<feature type="transmembrane region" description="Helical" evidence="2">
    <location>
        <begin position="627"/>
        <end position="655"/>
    </location>
</feature>
<feature type="transmembrane region" description="Helical" evidence="2">
    <location>
        <begin position="318"/>
        <end position="338"/>
    </location>
</feature>
<organism evidence="3 4">
    <name type="scientific">Loa loa</name>
    <name type="common">Eye worm</name>
    <name type="synonym">Filaria loa</name>
    <dbReference type="NCBI Taxonomy" id="7209"/>
    <lineage>
        <taxon>Eukaryota</taxon>
        <taxon>Metazoa</taxon>
        <taxon>Ecdysozoa</taxon>
        <taxon>Nematoda</taxon>
        <taxon>Chromadorea</taxon>
        <taxon>Rhabditida</taxon>
        <taxon>Spirurina</taxon>
        <taxon>Spiruromorpha</taxon>
        <taxon>Filarioidea</taxon>
        <taxon>Onchocercidae</taxon>
        <taxon>Loa</taxon>
    </lineage>
</organism>
<proteinExistence type="predicted"/>
<reference evidence="4" key="2">
    <citation type="submission" date="2016-11" db="UniProtKB">
        <authorList>
            <consortium name="WormBaseParasite"/>
        </authorList>
    </citation>
    <scope>IDENTIFICATION</scope>
</reference>
<dbReference type="STRING" id="7209.A0A1I7VFA1"/>
<dbReference type="AlphaFoldDB" id="A0A1I7VFA1"/>
<accession>A0A1I7VFA1</accession>
<dbReference type="eggNOG" id="KOG3577">
    <property type="taxonomic scope" value="Eukaryota"/>
</dbReference>
<keyword evidence="2" id="KW-0812">Transmembrane</keyword>
<feature type="region of interest" description="Disordered" evidence="1">
    <location>
        <begin position="965"/>
        <end position="988"/>
    </location>
</feature>
<dbReference type="SUPFAM" id="SSF63501">
    <property type="entry name" value="Frizzled cysteine-rich domain"/>
    <property type="match status" value="1"/>
</dbReference>
<feature type="transmembrane region" description="Helical" evidence="2">
    <location>
        <begin position="530"/>
        <end position="554"/>
    </location>
</feature>